<dbReference type="Pfam" id="PF03131">
    <property type="entry name" value="bZIP_Maf"/>
    <property type="match status" value="1"/>
</dbReference>
<dbReference type="EMBL" id="CAEY01000674">
    <property type="status" value="NOT_ANNOTATED_CDS"/>
    <property type="molecule type" value="Genomic_DNA"/>
</dbReference>
<reference evidence="8" key="1">
    <citation type="submission" date="2011-08" db="EMBL/GenBank/DDBJ databases">
        <authorList>
            <person name="Rombauts S."/>
        </authorList>
    </citation>
    <scope>NUCLEOTIDE SEQUENCE</scope>
    <source>
        <strain evidence="8">London</strain>
    </source>
</reference>
<evidence type="ECO:0000256" key="2">
    <source>
        <dbReference type="ARBA" id="ARBA00023125"/>
    </source>
</evidence>
<dbReference type="PANTHER" id="PTHR10129">
    <property type="entry name" value="TRANSCRIPTION FACTOR MAF"/>
    <property type="match status" value="1"/>
</dbReference>
<feature type="domain" description="BZIP" evidence="6">
    <location>
        <begin position="243"/>
        <end position="299"/>
    </location>
</feature>
<dbReference type="PROSITE" id="PS50217">
    <property type="entry name" value="BZIP"/>
    <property type="match status" value="1"/>
</dbReference>
<feature type="compositionally biased region" description="Basic residues" evidence="5">
    <location>
        <begin position="390"/>
        <end position="412"/>
    </location>
</feature>
<gene>
    <name evidence="7" type="primary">107368162</name>
</gene>
<keyword evidence="2" id="KW-0238">DNA-binding</keyword>
<evidence type="ECO:0000256" key="5">
    <source>
        <dbReference type="SAM" id="MobiDB-lite"/>
    </source>
</evidence>
<evidence type="ECO:0000313" key="7">
    <source>
        <dbReference type="EnsemblMetazoa" id="tetur25g00070.1"/>
    </source>
</evidence>
<feature type="compositionally biased region" description="Polar residues" evidence="5">
    <location>
        <begin position="145"/>
        <end position="191"/>
    </location>
</feature>
<dbReference type="EnsemblMetazoa" id="tetur25g00070.1">
    <property type="protein sequence ID" value="tetur25g00070.1"/>
    <property type="gene ID" value="tetur25g00070"/>
</dbReference>
<name>T1KWU5_TETUR</name>
<proteinExistence type="predicted"/>
<dbReference type="GO" id="GO:0000978">
    <property type="term" value="F:RNA polymerase II cis-regulatory region sequence-specific DNA binding"/>
    <property type="evidence" value="ECO:0007669"/>
    <property type="project" value="TreeGrafter"/>
</dbReference>
<dbReference type="GO" id="GO:0005634">
    <property type="term" value="C:nucleus"/>
    <property type="evidence" value="ECO:0007669"/>
    <property type="project" value="TreeGrafter"/>
</dbReference>
<evidence type="ECO:0000256" key="1">
    <source>
        <dbReference type="ARBA" id="ARBA00023015"/>
    </source>
</evidence>
<dbReference type="InterPro" id="IPR004826">
    <property type="entry name" value="bZIP_Maf"/>
</dbReference>
<dbReference type="InterPro" id="IPR046347">
    <property type="entry name" value="bZIP_sf"/>
</dbReference>
<evidence type="ECO:0000313" key="8">
    <source>
        <dbReference type="Proteomes" id="UP000015104"/>
    </source>
</evidence>
<keyword evidence="1" id="KW-0805">Transcription regulation</keyword>
<keyword evidence="3" id="KW-0804">Transcription</keyword>
<feature type="compositionally biased region" description="Low complexity" evidence="5">
    <location>
        <begin position="320"/>
        <end position="361"/>
    </location>
</feature>
<feature type="compositionally biased region" description="Basic residues" evidence="5">
    <location>
        <begin position="115"/>
        <end position="143"/>
    </location>
</feature>
<dbReference type="SUPFAM" id="SSF47454">
    <property type="entry name" value="A DNA-binding domain in eukaryotic transcription factors"/>
    <property type="match status" value="1"/>
</dbReference>
<dbReference type="HOGENOM" id="CLU_624589_0_0_1"/>
<feature type="region of interest" description="Disordered" evidence="5">
    <location>
        <begin position="320"/>
        <end position="439"/>
    </location>
</feature>
<dbReference type="InterPro" id="IPR008917">
    <property type="entry name" value="TF_DNA-bd_sf"/>
</dbReference>
<keyword evidence="8" id="KW-1185">Reference proteome</keyword>
<dbReference type="OrthoDB" id="6508989at2759"/>
<dbReference type="SUPFAM" id="SSF57959">
    <property type="entry name" value="Leucine zipper domain"/>
    <property type="match status" value="1"/>
</dbReference>
<evidence type="ECO:0000259" key="6">
    <source>
        <dbReference type="PROSITE" id="PS50217"/>
    </source>
</evidence>
<keyword evidence="4" id="KW-0175">Coiled coil</keyword>
<dbReference type="PANTHER" id="PTHR10129:SF44">
    <property type="entry name" value="TRAFFIC JAM, ISOFORM C"/>
    <property type="match status" value="1"/>
</dbReference>
<dbReference type="InterPro" id="IPR024874">
    <property type="entry name" value="Transcription_factor_Maf_fam"/>
</dbReference>
<organism evidence="7 8">
    <name type="scientific">Tetranychus urticae</name>
    <name type="common">Two-spotted spider mite</name>
    <dbReference type="NCBI Taxonomy" id="32264"/>
    <lineage>
        <taxon>Eukaryota</taxon>
        <taxon>Metazoa</taxon>
        <taxon>Ecdysozoa</taxon>
        <taxon>Arthropoda</taxon>
        <taxon>Chelicerata</taxon>
        <taxon>Arachnida</taxon>
        <taxon>Acari</taxon>
        <taxon>Acariformes</taxon>
        <taxon>Trombidiformes</taxon>
        <taxon>Prostigmata</taxon>
        <taxon>Eleutherengona</taxon>
        <taxon>Raphignathae</taxon>
        <taxon>Tetranychoidea</taxon>
        <taxon>Tetranychidae</taxon>
        <taxon>Tetranychus</taxon>
    </lineage>
</organism>
<feature type="coiled-coil region" evidence="4">
    <location>
        <begin position="268"/>
        <end position="295"/>
    </location>
</feature>
<dbReference type="Gene3D" id="1.20.5.170">
    <property type="match status" value="1"/>
</dbReference>
<dbReference type="Proteomes" id="UP000015104">
    <property type="component" value="Unassembled WGS sequence"/>
</dbReference>
<feature type="compositionally biased region" description="Low complexity" evidence="5">
    <location>
        <begin position="417"/>
        <end position="429"/>
    </location>
</feature>
<feature type="compositionally biased region" description="Polar residues" evidence="5">
    <location>
        <begin position="362"/>
        <end position="374"/>
    </location>
</feature>
<dbReference type="STRING" id="32264.T1KWU5"/>
<evidence type="ECO:0000256" key="3">
    <source>
        <dbReference type="ARBA" id="ARBA00023163"/>
    </source>
</evidence>
<feature type="compositionally biased region" description="Polar residues" evidence="5">
    <location>
        <begin position="201"/>
        <end position="210"/>
    </location>
</feature>
<feature type="compositionally biased region" description="Low complexity" evidence="5">
    <location>
        <begin position="62"/>
        <end position="114"/>
    </location>
</feature>
<feature type="region of interest" description="Disordered" evidence="5">
    <location>
        <begin position="27"/>
        <end position="216"/>
    </location>
</feature>
<reference evidence="7" key="2">
    <citation type="submission" date="2015-06" db="UniProtKB">
        <authorList>
            <consortium name="EnsemblMetazoa"/>
        </authorList>
    </citation>
    <scope>IDENTIFICATION</scope>
</reference>
<dbReference type="AlphaFoldDB" id="T1KWU5"/>
<accession>T1KWU5</accession>
<dbReference type="eggNOG" id="KOG4196">
    <property type="taxonomic scope" value="Eukaryota"/>
</dbReference>
<protein>
    <recommendedName>
        <fullName evidence="6">BZIP domain-containing protein</fullName>
    </recommendedName>
</protein>
<evidence type="ECO:0000256" key="4">
    <source>
        <dbReference type="SAM" id="Coils"/>
    </source>
</evidence>
<dbReference type="KEGG" id="tut:107368162"/>
<dbReference type="SMART" id="SM00338">
    <property type="entry name" value="BRLZ"/>
    <property type="match status" value="1"/>
</dbReference>
<dbReference type="GO" id="GO:0000981">
    <property type="term" value="F:DNA-binding transcription factor activity, RNA polymerase II-specific"/>
    <property type="evidence" value="ECO:0007669"/>
    <property type="project" value="TreeGrafter"/>
</dbReference>
<dbReference type="InterPro" id="IPR004827">
    <property type="entry name" value="bZIP"/>
</dbReference>
<sequence>MDSDQGAMSSEDYVSDLFEHQMEFGSGSTLASGAGPVNGANHQVQPSLAPPLLHHPVHPHHVINLSANNLNNNTNNNNNSNNTNTNNNSPNNTNNNNNNSSPTNNSNTNGNNHPQHPHHHHHPHPHLTPHHIHTHHPHHHPNHHSSFVSTNSVFNTLPGSGHYTQPSVHHGLTNGNASSDRNVHHNPNSHAISLYPGPSPGMSNGSTNDGSPELNLNDDQLIRLSVRELNKRLHGYSREDIQRLKQKRRTLKNRGYAQNCRTKRLRHKQDLEVQNRRFEQENARYRHEILEIKSQLASLIHERDYFREQYHLLCRSTGQTSTLSFSSSNNNNNPSNTNTTNNTNNTNNNANGNTNGTNVTSQEIKYNASSQELKSSQDQHQHQHQQQQQQHHHPQQHQQYHHHHPHHSHHQHHPGDSMSSIGSSSNPSSPEYYIPKCIL</sequence>